<protein>
    <submittedName>
        <fullName evidence="1">Uncharacterized protein</fullName>
    </submittedName>
</protein>
<evidence type="ECO:0000313" key="2">
    <source>
        <dbReference type="Proteomes" id="UP000653156"/>
    </source>
</evidence>
<dbReference type="Proteomes" id="UP000653156">
    <property type="component" value="Chromosome"/>
</dbReference>
<accession>A0A892ZFA6</accession>
<sequence length="153" mass="17526">MLVLSDLAEMWRHPIEGEALVAAKGGKEIARLCTSVWDCEKARPYLPSVQNQMGTQLSHKYSIPRLQAAGQKHWFDGALLTHPRQDLTDLFDQYYQEALAAGYRLENYAIEPFGPFPKKSQANYTGNDVTRVRKQKSWVSRTWKDIKESVRGQ</sequence>
<dbReference type="RefSeq" id="WP_230339407.1">
    <property type="nucleotide sequence ID" value="NZ_CP069798.1"/>
</dbReference>
<gene>
    <name evidence="1" type="ORF">JQU52_01380</name>
</gene>
<keyword evidence="2" id="KW-1185">Reference proteome</keyword>
<dbReference type="KEGG" id="ptes:JQU52_01380"/>
<proteinExistence type="predicted"/>
<organism evidence="1 2">
    <name type="scientific">Paralysiella testudinis</name>
    <dbReference type="NCBI Taxonomy" id="2809020"/>
    <lineage>
        <taxon>Bacteria</taxon>
        <taxon>Pseudomonadati</taxon>
        <taxon>Pseudomonadota</taxon>
        <taxon>Betaproteobacteria</taxon>
        <taxon>Neisseriales</taxon>
        <taxon>Neisseriaceae</taxon>
        <taxon>Paralysiella</taxon>
    </lineage>
</organism>
<reference evidence="1" key="1">
    <citation type="submission" date="2021-02" db="EMBL/GenBank/DDBJ databases">
        <title>Neisseriaceae sp. 26B isolated from the cloaca of a Common Toad-headed Turtle (Mesoclemmys nasuta).</title>
        <authorList>
            <person name="Spergser J."/>
            <person name="Busse H.-J."/>
        </authorList>
    </citation>
    <scope>NUCLEOTIDE SEQUENCE</scope>
    <source>
        <strain evidence="1">26B</strain>
    </source>
</reference>
<dbReference type="AlphaFoldDB" id="A0A892ZFA6"/>
<evidence type="ECO:0000313" key="1">
    <source>
        <dbReference type="EMBL" id="QRQ82115.1"/>
    </source>
</evidence>
<dbReference type="EMBL" id="CP069798">
    <property type="protein sequence ID" value="QRQ82115.1"/>
    <property type="molecule type" value="Genomic_DNA"/>
</dbReference>
<name>A0A892ZFA6_9NEIS</name>